<reference evidence="2" key="1">
    <citation type="submission" date="2021-02" db="EMBL/GenBank/DDBJ databases">
        <authorList>
            <person name="Nowell W R."/>
        </authorList>
    </citation>
    <scope>NUCLEOTIDE SEQUENCE</scope>
</reference>
<dbReference type="EMBL" id="CAJOBP010001962">
    <property type="protein sequence ID" value="CAF4324782.1"/>
    <property type="molecule type" value="Genomic_DNA"/>
</dbReference>
<feature type="region of interest" description="Disordered" evidence="1">
    <location>
        <begin position="621"/>
        <end position="662"/>
    </location>
</feature>
<evidence type="ECO:0000256" key="1">
    <source>
        <dbReference type="SAM" id="MobiDB-lite"/>
    </source>
</evidence>
<gene>
    <name evidence="2" type="ORF">TIS948_LOCUS8128</name>
    <name evidence="3" type="ORF">UJA718_LOCUS14106</name>
</gene>
<organism evidence="2 4">
    <name type="scientific">Rotaria socialis</name>
    <dbReference type="NCBI Taxonomy" id="392032"/>
    <lineage>
        <taxon>Eukaryota</taxon>
        <taxon>Metazoa</taxon>
        <taxon>Spiralia</taxon>
        <taxon>Gnathifera</taxon>
        <taxon>Rotifera</taxon>
        <taxon>Eurotatoria</taxon>
        <taxon>Bdelloidea</taxon>
        <taxon>Philodinida</taxon>
        <taxon>Philodinidae</taxon>
        <taxon>Rotaria</taxon>
    </lineage>
</organism>
<dbReference type="AlphaFoldDB" id="A0A817NSW8"/>
<dbReference type="Proteomes" id="UP000663825">
    <property type="component" value="Unassembled WGS sequence"/>
</dbReference>
<dbReference type="Proteomes" id="UP000663873">
    <property type="component" value="Unassembled WGS sequence"/>
</dbReference>
<proteinExistence type="predicted"/>
<keyword evidence="5" id="KW-1185">Reference proteome</keyword>
<dbReference type="OrthoDB" id="10036748at2759"/>
<evidence type="ECO:0000313" key="3">
    <source>
        <dbReference type="EMBL" id="CAF4324782.1"/>
    </source>
</evidence>
<evidence type="ECO:0000313" key="2">
    <source>
        <dbReference type="EMBL" id="CAF3123580.1"/>
    </source>
</evidence>
<accession>A0A817NSW8</accession>
<evidence type="ECO:0000313" key="5">
    <source>
        <dbReference type="Proteomes" id="UP000663873"/>
    </source>
</evidence>
<sequence>MNVRNPRSSHSATTSCQTNNQSKFCRLYNESLAVIQNKFAFNPGKIFSKRINCWLNHQFEVRLLDQAALSWYLLGSTAHLCSGVFVYRNNREAIPNNLYSFLVCGSAFGKSAFYRRFFDAISNCPVSNEDINSEATLGNQESSANVMKSFHFLDEISRGGLLKQLHQNDKIALLDEADSCLKRNGLIPDGSISEHNNIYEIVLTLYAGSATLTVLANTTEEPILRLLKKELSGDALNPFAERSLFLFITTPLTLEQPFPPTWDFGRQPTINQVAFTASQLNNLDLYYETSARLMTIAYGNLMCKLMIKNERNDKWITVRLGKSREHLHQIAVNLQLVQLTFDLIDQYKDTFGDLNHGLDDMIFQQRMKFIADNFLGRPNDQTRIRLELRLSIANSAVRLLNLLLRQYLRVFGEDNISLNTNDFQATESTENELAEKAAAVITVPPANKHHQSIPNESSIKELARSILLYDEIAFTKTKLSHSVTIAAKHNVTRRAFDIWVKCVPASLDLTDITQFQVSLEEFNIIWDLYEITLRKFQVPAGIIINDELSKLLKSQQYQLFIQFDVDSLTVALNNVKPNQINEENGNYFDDEVLNTPTMNDSTTSFACSISVLQQSSQLNSTTAPALHSADTPLETGVSNDIPGQKQPVTSQASSSSTGIVTQFRLPRPMDLAATRTKQAAINRSRDIAKRST</sequence>
<name>A0A817NSW8_9BILA</name>
<evidence type="ECO:0000313" key="4">
    <source>
        <dbReference type="Proteomes" id="UP000663825"/>
    </source>
</evidence>
<feature type="compositionally biased region" description="Polar residues" evidence="1">
    <location>
        <begin position="646"/>
        <end position="660"/>
    </location>
</feature>
<protein>
    <submittedName>
        <fullName evidence="2">Uncharacterized protein</fullName>
    </submittedName>
</protein>
<comment type="caution">
    <text evidence="2">The sequence shown here is derived from an EMBL/GenBank/DDBJ whole genome shotgun (WGS) entry which is preliminary data.</text>
</comment>
<dbReference type="EMBL" id="CAJNXB010001017">
    <property type="protein sequence ID" value="CAF3123580.1"/>
    <property type="molecule type" value="Genomic_DNA"/>
</dbReference>